<evidence type="ECO:0000256" key="1">
    <source>
        <dbReference type="ARBA" id="ARBA00006438"/>
    </source>
</evidence>
<dbReference type="STRING" id="431595.K3W524"/>
<evidence type="ECO:0000256" key="2">
    <source>
        <dbReference type="SAM" id="Coils"/>
    </source>
</evidence>
<dbReference type="AlphaFoldDB" id="K3W524"/>
<reference evidence="5" key="3">
    <citation type="submission" date="2015-02" db="UniProtKB">
        <authorList>
            <consortium name="EnsemblProtists"/>
        </authorList>
    </citation>
    <scope>IDENTIFICATION</scope>
    <source>
        <strain evidence="5">DAOM BR144</strain>
    </source>
</reference>
<dbReference type="GO" id="GO:0097602">
    <property type="term" value="F:cullin family protein binding"/>
    <property type="evidence" value="ECO:0007669"/>
    <property type="project" value="TreeGrafter"/>
</dbReference>
<dbReference type="EMBL" id="GL376636">
    <property type="status" value="NOT_ANNOTATED_CDS"/>
    <property type="molecule type" value="Genomic_DNA"/>
</dbReference>
<dbReference type="OMA" id="DEFNACK"/>
<sequence>MTTVWKCLAQLQNAVGSSQQLDFQLPASFAAPVGVAARHRVGSQLANILKVRDCGYNHFLYPSEKETRNILSWLVGKLPRTAIESNLEELSSINTLSSFSSGGSRDQAPSSLESLLTTESLQSIFSNWKQEKTLYVLPNREVKGLKGFQSLPLKTSPVQLPWSESQVNDTDKGGFLFDKFPEKSLKPVSLLEALASNRRCAMQKIGVFDDEDDLISDETREATKSHKSMGDASTGKNALEGTAQSAQAASDPLAFMTQTSFGDEDDEEDAAFSVGPLTEGKDSFGDDFAAALLSTASLRGTTVTTAPEGQLHAAESVPDVLDGQSEAELKAQAALSGVEISALSPAEEQELLEQMHTQLVDTKKRLTKMHKVIARDHAELVQVQQQIEDTKTRGIALKKQLVTRKQMLEMLPQAKENIAKLENICTTNEEKLQQLEAEWKAHCAPLLQEEAQLVAMKSNRKLRCRQFVTEMKTFREEMKTMAVAIQEKMDAMRGLDAMYAQLPQNLNRNMYTTRILEIIKQVHKQKSEIAKIIDDIKSIQKQLNFASEKLKRSEAVTEDKLFTAASGAVATYSIKETQPHPFVECYRKFADVRELFEELILVVSDVGKKENAARDLENWISQLQTRDSSRHLDKVLSDLQSVQHENSALMEQLRAATKA</sequence>
<dbReference type="PANTHER" id="PTHR15668:SF4">
    <property type="entry name" value="COILED-COIL DOMAIN-CONTAINING PROTEIN 22"/>
    <property type="match status" value="1"/>
</dbReference>
<feature type="domain" description="CCDC22 N-terminal" evidence="4">
    <location>
        <begin position="4"/>
        <end position="79"/>
    </location>
</feature>
<reference evidence="6" key="1">
    <citation type="journal article" date="2010" name="Genome Biol.">
        <title>Genome sequence of the necrotrophic plant pathogen Pythium ultimum reveals original pathogenicity mechanisms and effector repertoire.</title>
        <authorList>
            <person name="Levesque C.A."/>
            <person name="Brouwer H."/>
            <person name="Cano L."/>
            <person name="Hamilton J.P."/>
            <person name="Holt C."/>
            <person name="Huitema E."/>
            <person name="Raffaele S."/>
            <person name="Robideau G.P."/>
            <person name="Thines M."/>
            <person name="Win J."/>
            <person name="Zerillo M.M."/>
            <person name="Beakes G.W."/>
            <person name="Boore J.L."/>
            <person name="Busam D."/>
            <person name="Dumas B."/>
            <person name="Ferriera S."/>
            <person name="Fuerstenberg S.I."/>
            <person name="Gachon C.M."/>
            <person name="Gaulin E."/>
            <person name="Govers F."/>
            <person name="Grenville-Briggs L."/>
            <person name="Horner N."/>
            <person name="Hostetler J."/>
            <person name="Jiang R.H."/>
            <person name="Johnson J."/>
            <person name="Krajaejun T."/>
            <person name="Lin H."/>
            <person name="Meijer H.J."/>
            <person name="Moore B."/>
            <person name="Morris P."/>
            <person name="Phuntmart V."/>
            <person name="Puiu D."/>
            <person name="Shetty J."/>
            <person name="Stajich J.E."/>
            <person name="Tripathy S."/>
            <person name="Wawra S."/>
            <person name="van West P."/>
            <person name="Whitty B.R."/>
            <person name="Coutinho P.M."/>
            <person name="Henrissat B."/>
            <person name="Martin F."/>
            <person name="Thomas P.D."/>
            <person name="Tyler B.M."/>
            <person name="De Vries R.P."/>
            <person name="Kamoun S."/>
            <person name="Yandell M."/>
            <person name="Tisserat N."/>
            <person name="Buell C.R."/>
        </authorList>
    </citation>
    <scope>NUCLEOTIDE SEQUENCE</scope>
    <source>
        <strain evidence="6">DAOM:BR144</strain>
    </source>
</reference>
<dbReference type="InterPro" id="IPR048348">
    <property type="entry name" value="CCDC22_CC"/>
</dbReference>
<feature type="coiled-coil region" evidence="2">
    <location>
        <begin position="529"/>
        <end position="556"/>
    </location>
</feature>
<keyword evidence="6" id="KW-1185">Reference proteome</keyword>
<reference evidence="6" key="2">
    <citation type="submission" date="2010-04" db="EMBL/GenBank/DDBJ databases">
        <authorList>
            <person name="Buell R."/>
            <person name="Hamilton J."/>
            <person name="Hostetler J."/>
        </authorList>
    </citation>
    <scope>NUCLEOTIDE SEQUENCE [LARGE SCALE GENOMIC DNA]</scope>
    <source>
        <strain evidence="6">DAOM:BR144</strain>
    </source>
</reference>
<keyword evidence="2" id="KW-0175">Coiled coil</keyword>
<dbReference type="InterPro" id="IPR048349">
    <property type="entry name" value="CCDC22_N"/>
</dbReference>
<evidence type="ECO:0000313" key="5">
    <source>
        <dbReference type="EnsemblProtists" id="PYU1_T000065"/>
    </source>
</evidence>
<dbReference type="GO" id="GO:2000060">
    <property type="term" value="P:positive regulation of ubiquitin-dependent protein catabolic process"/>
    <property type="evidence" value="ECO:0007669"/>
    <property type="project" value="TreeGrafter"/>
</dbReference>
<accession>K3W524</accession>
<protein>
    <recommendedName>
        <fullName evidence="7">Coiled-coil domain-containing protein 22 homolog</fullName>
    </recommendedName>
</protein>
<evidence type="ECO:0000259" key="3">
    <source>
        <dbReference type="Pfam" id="PF05667"/>
    </source>
</evidence>
<name>K3W524_GLOUD</name>
<evidence type="ECO:0008006" key="7">
    <source>
        <dbReference type="Google" id="ProtNLM"/>
    </source>
</evidence>
<feature type="coiled-coil region" evidence="2">
    <location>
        <begin position="404"/>
        <end position="438"/>
    </location>
</feature>
<dbReference type="eggNOG" id="KOG1937">
    <property type="taxonomic scope" value="Eukaryota"/>
</dbReference>
<dbReference type="PANTHER" id="PTHR15668">
    <property type="entry name" value="JM1 PROTEIN"/>
    <property type="match status" value="1"/>
</dbReference>
<comment type="similarity">
    <text evidence="1">Belongs to the CCDC22 family.</text>
</comment>
<dbReference type="VEuPathDB" id="FungiDB:PYU1_G000065"/>
<evidence type="ECO:0000259" key="4">
    <source>
        <dbReference type="Pfam" id="PF21674"/>
    </source>
</evidence>
<dbReference type="HOGENOM" id="CLU_024231_0_0_1"/>
<evidence type="ECO:0000313" key="6">
    <source>
        <dbReference type="Proteomes" id="UP000019132"/>
    </source>
</evidence>
<organism evidence="5 6">
    <name type="scientific">Globisporangium ultimum (strain ATCC 200006 / CBS 805.95 / DAOM BR144)</name>
    <name type="common">Pythium ultimum</name>
    <dbReference type="NCBI Taxonomy" id="431595"/>
    <lineage>
        <taxon>Eukaryota</taxon>
        <taxon>Sar</taxon>
        <taxon>Stramenopiles</taxon>
        <taxon>Oomycota</taxon>
        <taxon>Peronosporomycetes</taxon>
        <taxon>Pythiales</taxon>
        <taxon>Pythiaceae</taxon>
        <taxon>Globisporangium</taxon>
    </lineage>
</organism>
<dbReference type="Pfam" id="PF05667">
    <property type="entry name" value="CCDC22_CC"/>
    <property type="match status" value="1"/>
</dbReference>
<dbReference type="Proteomes" id="UP000019132">
    <property type="component" value="Unassembled WGS sequence"/>
</dbReference>
<dbReference type="EnsemblProtists" id="PYU1_T000065">
    <property type="protein sequence ID" value="PYU1_T000065"/>
    <property type="gene ID" value="PYU1_G000065"/>
</dbReference>
<dbReference type="Pfam" id="PF21674">
    <property type="entry name" value="CCDC22_N"/>
    <property type="match status" value="1"/>
</dbReference>
<dbReference type="InParanoid" id="K3W524"/>
<feature type="domain" description="CCDC22 coiled-coil" evidence="3">
    <location>
        <begin position="128"/>
        <end position="625"/>
    </location>
</feature>
<feature type="coiled-coil region" evidence="2">
    <location>
        <begin position="632"/>
        <end position="659"/>
    </location>
</feature>
<proteinExistence type="inferred from homology"/>
<dbReference type="InterPro" id="IPR008530">
    <property type="entry name" value="CCDC22"/>
</dbReference>